<dbReference type="Gene3D" id="2.60.40.10">
    <property type="entry name" value="Immunoglobulins"/>
    <property type="match status" value="1"/>
</dbReference>
<keyword evidence="1" id="KW-0472">Membrane</keyword>
<accession>A0A0G0Z3P5</accession>
<proteinExistence type="predicted"/>
<keyword evidence="1" id="KW-0812">Transmembrane</keyword>
<comment type="caution">
    <text evidence="2">The sequence shown here is derived from an EMBL/GenBank/DDBJ whole genome shotgun (WGS) entry which is preliminary data.</text>
</comment>
<name>A0A0G0Z3P5_UNCKA</name>
<dbReference type="InterPro" id="IPR013783">
    <property type="entry name" value="Ig-like_fold"/>
</dbReference>
<feature type="transmembrane region" description="Helical" evidence="1">
    <location>
        <begin position="12"/>
        <end position="30"/>
    </location>
</feature>
<evidence type="ECO:0000313" key="2">
    <source>
        <dbReference type="EMBL" id="KKS07558.1"/>
    </source>
</evidence>
<evidence type="ECO:0000256" key="1">
    <source>
        <dbReference type="SAM" id="Phobius"/>
    </source>
</evidence>
<evidence type="ECO:0000313" key="3">
    <source>
        <dbReference type="Proteomes" id="UP000034544"/>
    </source>
</evidence>
<dbReference type="EMBL" id="LCBF01000005">
    <property type="protein sequence ID" value="KKS07558.1"/>
    <property type="molecule type" value="Genomic_DNA"/>
</dbReference>
<sequence>MIEVPMKRHLLKTTYLFILLVVCYLGLGIFQKPSNGKFSSTVSVVYAATAGANNCASGVNDNSIGSIAWSSPGNACSNGASTTVTGITSNSPSNYLKITQFGLSVPTGSIIQGISFSVTRSTTASKGNRTTDNSVRIVKGGLIGSTDSSNSNNWGTSPVTYGSSSDLWGDTWTPGDINAAGFGIAISGKSTGTNAVNGTISAFITATVTYQAPPNAPSQNSPSDGATGVSVLPIFNATASDPEADALRYKVEIYSNSGCTTVVQTNDQSVNQSGWTGTDTTCGSPSGNCYTSGTSASFETQTALSGGTQYWWKAFVKDPDGSNYSVVSPTCNSFTTAVPVSVVLTTSGTVSYGTVAANSSKSTSEISQTQTVQNDSGGTENLNIKTSNASGGTLWTLGSSTGNNIFVFEFKASGDADFTKFTTPGSYQTFATGVTASSTKSLDLRITTPTSSSDYQQKSITVTVQAVAP</sequence>
<gene>
    <name evidence="2" type="ORF">UU59_C0005G0013</name>
</gene>
<dbReference type="Proteomes" id="UP000034544">
    <property type="component" value="Unassembled WGS sequence"/>
</dbReference>
<dbReference type="AlphaFoldDB" id="A0A0G0Z3P5"/>
<organism evidence="2 3">
    <name type="scientific">candidate division WWE3 bacterium GW2011_GWE1_41_27</name>
    <dbReference type="NCBI Taxonomy" id="1619131"/>
    <lineage>
        <taxon>Bacteria</taxon>
        <taxon>Katanobacteria</taxon>
    </lineage>
</organism>
<keyword evidence="1" id="KW-1133">Transmembrane helix</keyword>
<reference evidence="2 3" key="1">
    <citation type="journal article" date="2015" name="Nature">
        <title>rRNA introns, odd ribosomes, and small enigmatic genomes across a large radiation of phyla.</title>
        <authorList>
            <person name="Brown C.T."/>
            <person name="Hug L.A."/>
            <person name="Thomas B.C."/>
            <person name="Sharon I."/>
            <person name="Castelle C.J."/>
            <person name="Singh A."/>
            <person name="Wilkins M.J."/>
            <person name="Williams K.H."/>
            <person name="Banfield J.F."/>
        </authorList>
    </citation>
    <scope>NUCLEOTIDE SEQUENCE [LARGE SCALE GENOMIC DNA]</scope>
</reference>
<protein>
    <submittedName>
        <fullName evidence="2">Uncharacterized protein</fullName>
    </submittedName>
</protein>